<name>A0ABQ1URI0_9FLAO</name>
<dbReference type="Proteomes" id="UP000655016">
    <property type="component" value="Unassembled WGS sequence"/>
</dbReference>
<organism evidence="1 2">
    <name type="scientific">Flavobacterium limi</name>
    <dbReference type="NCBI Taxonomy" id="2045105"/>
    <lineage>
        <taxon>Bacteria</taxon>
        <taxon>Pseudomonadati</taxon>
        <taxon>Bacteroidota</taxon>
        <taxon>Flavobacteriia</taxon>
        <taxon>Flavobacteriales</taxon>
        <taxon>Flavobacteriaceae</taxon>
        <taxon>Flavobacterium</taxon>
    </lineage>
</organism>
<keyword evidence="2" id="KW-1185">Reference proteome</keyword>
<dbReference type="EMBL" id="BMKP01000010">
    <property type="protein sequence ID" value="GGF25440.1"/>
    <property type="molecule type" value="Genomic_DNA"/>
</dbReference>
<dbReference type="RefSeq" id="WP_163396059.1">
    <property type="nucleotide sequence ID" value="NZ_BMKP01000010.1"/>
</dbReference>
<dbReference type="PROSITE" id="PS51257">
    <property type="entry name" value="PROKAR_LIPOPROTEIN"/>
    <property type="match status" value="1"/>
</dbReference>
<reference evidence="2" key="1">
    <citation type="journal article" date="2019" name="Int. J. Syst. Evol. Microbiol.">
        <title>The Global Catalogue of Microorganisms (GCM) 10K type strain sequencing project: providing services to taxonomists for standard genome sequencing and annotation.</title>
        <authorList>
            <consortium name="The Broad Institute Genomics Platform"/>
            <consortium name="The Broad Institute Genome Sequencing Center for Infectious Disease"/>
            <person name="Wu L."/>
            <person name="Ma J."/>
        </authorList>
    </citation>
    <scope>NUCLEOTIDE SEQUENCE [LARGE SCALE GENOMIC DNA]</scope>
    <source>
        <strain evidence="2">CGMCC 1.16060</strain>
    </source>
</reference>
<accession>A0ABQ1URI0</accession>
<sequence>MKKILLLTGIILFLFSCKSDKKQLSSPKSKIESLEPNKIVTQNKKSIIEDKKSKVAVDDNNEISLKGGYSISYSTDNEDQYLLYKKGISIIDTLNSCSIGLPIKNLGYIICDFNDTFIIGQSYGSGNPDIIQLYEKKTRKKLIKDYSAIIDIDTTNQILLYSENDVPNSEDKMILLDIKKRNKKSYEFPKEVFGEPEILNRIHFINSNDQSFIIEYEFNDYNNKNQKKYIR</sequence>
<protein>
    <submittedName>
        <fullName evidence="1">Uncharacterized protein</fullName>
    </submittedName>
</protein>
<proteinExistence type="predicted"/>
<gene>
    <name evidence="1" type="ORF">GCM10011518_38480</name>
</gene>
<evidence type="ECO:0000313" key="2">
    <source>
        <dbReference type="Proteomes" id="UP000655016"/>
    </source>
</evidence>
<comment type="caution">
    <text evidence="1">The sequence shown here is derived from an EMBL/GenBank/DDBJ whole genome shotgun (WGS) entry which is preliminary data.</text>
</comment>
<evidence type="ECO:0000313" key="1">
    <source>
        <dbReference type="EMBL" id="GGF25440.1"/>
    </source>
</evidence>